<dbReference type="Gene3D" id="1.10.10.10">
    <property type="entry name" value="Winged helix-like DNA-binding domain superfamily/Winged helix DNA-binding domain"/>
    <property type="match status" value="1"/>
</dbReference>
<evidence type="ECO:0000256" key="7">
    <source>
        <dbReference type="PROSITE-ProRule" id="PRU01091"/>
    </source>
</evidence>
<dbReference type="Proteomes" id="UP000184315">
    <property type="component" value="Unassembled WGS sequence"/>
</dbReference>
<dbReference type="InterPro" id="IPR039420">
    <property type="entry name" value="WalR-like"/>
</dbReference>
<protein>
    <submittedName>
        <fullName evidence="10">Two component transcriptional regulator, winged helix family</fullName>
    </submittedName>
</protein>
<dbReference type="EMBL" id="CZDF01000132">
    <property type="protein sequence ID" value="CUR30515.1"/>
    <property type="molecule type" value="Genomic_DNA"/>
</dbReference>
<dbReference type="SMART" id="SM00448">
    <property type="entry name" value="REC"/>
    <property type="match status" value="1"/>
</dbReference>
<dbReference type="GO" id="GO:0000976">
    <property type="term" value="F:transcription cis-regulatory region binding"/>
    <property type="evidence" value="ECO:0007669"/>
    <property type="project" value="TreeGrafter"/>
</dbReference>
<keyword evidence="5" id="KW-0804">Transcription</keyword>
<evidence type="ECO:0000259" key="8">
    <source>
        <dbReference type="PROSITE" id="PS50110"/>
    </source>
</evidence>
<dbReference type="PANTHER" id="PTHR48111">
    <property type="entry name" value="REGULATOR OF RPOS"/>
    <property type="match status" value="1"/>
</dbReference>
<proteinExistence type="predicted"/>
<dbReference type="PROSITE" id="PS51755">
    <property type="entry name" value="OMPR_PHOB"/>
    <property type="match status" value="1"/>
</dbReference>
<dbReference type="AlphaFoldDB" id="A0A1J1LCW5"/>
<evidence type="ECO:0000313" key="11">
    <source>
        <dbReference type="Proteomes" id="UP000184315"/>
    </source>
</evidence>
<dbReference type="PROSITE" id="PS50110">
    <property type="entry name" value="RESPONSE_REGULATORY"/>
    <property type="match status" value="1"/>
</dbReference>
<dbReference type="SUPFAM" id="SSF46894">
    <property type="entry name" value="C-terminal effector domain of the bipartite response regulators"/>
    <property type="match status" value="1"/>
</dbReference>
<dbReference type="GO" id="GO:0006355">
    <property type="term" value="P:regulation of DNA-templated transcription"/>
    <property type="evidence" value="ECO:0007669"/>
    <property type="project" value="InterPro"/>
</dbReference>
<dbReference type="CDD" id="cd00383">
    <property type="entry name" value="trans_reg_C"/>
    <property type="match status" value="1"/>
</dbReference>
<keyword evidence="1 6" id="KW-0597">Phosphoprotein</keyword>
<dbReference type="SMART" id="SM00862">
    <property type="entry name" value="Trans_reg_C"/>
    <property type="match status" value="1"/>
</dbReference>
<dbReference type="PANTHER" id="PTHR48111:SF15">
    <property type="entry name" value="OMPR SUBFAMILY"/>
    <property type="match status" value="1"/>
</dbReference>
<dbReference type="InterPro" id="IPR001867">
    <property type="entry name" value="OmpR/PhoB-type_DNA-bd"/>
</dbReference>
<feature type="DNA-binding region" description="OmpR/PhoB-type" evidence="7">
    <location>
        <begin position="124"/>
        <end position="223"/>
    </location>
</feature>
<dbReference type="FunFam" id="3.40.50.2300:FF:000002">
    <property type="entry name" value="DNA-binding response regulator PhoP"/>
    <property type="match status" value="1"/>
</dbReference>
<sequence length="226" mass="25837">MRILLVEDDERITKALAEAFMDHHYVVDVVHDGQMGWEFVESAAYDVIILDVMLPRLNGIQFCQQLRQRGNTTPVLMLTAKDTSADKVLGLDVGADDYVIKPFDLQELLARVRALLRRGNSALPPVLEWENLRLDPNSCEVTYCEKILSLTPKEYGLLELFLRNPGRVLSREMILDHLWSFEDIPGDDTVKTHIKRLRQKLKIVGASSTLIETVYGLGYRLKTQRD</sequence>
<dbReference type="Gene3D" id="6.10.250.690">
    <property type="match status" value="1"/>
</dbReference>
<evidence type="ECO:0000256" key="3">
    <source>
        <dbReference type="ARBA" id="ARBA00023015"/>
    </source>
</evidence>
<dbReference type="InterPro" id="IPR016032">
    <property type="entry name" value="Sig_transdc_resp-reg_C-effctor"/>
</dbReference>
<dbReference type="Gene3D" id="3.40.50.2300">
    <property type="match status" value="1"/>
</dbReference>
<evidence type="ECO:0000256" key="6">
    <source>
        <dbReference type="PROSITE-ProRule" id="PRU00169"/>
    </source>
</evidence>
<evidence type="ECO:0000256" key="1">
    <source>
        <dbReference type="ARBA" id="ARBA00022553"/>
    </source>
</evidence>
<feature type="domain" description="OmpR/PhoB-type" evidence="9">
    <location>
        <begin position="124"/>
        <end position="223"/>
    </location>
</feature>
<dbReference type="GO" id="GO:0000156">
    <property type="term" value="F:phosphorelay response regulator activity"/>
    <property type="evidence" value="ECO:0007669"/>
    <property type="project" value="TreeGrafter"/>
</dbReference>
<feature type="domain" description="Response regulatory" evidence="8">
    <location>
        <begin position="2"/>
        <end position="116"/>
    </location>
</feature>
<dbReference type="SUPFAM" id="SSF52172">
    <property type="entry name" value="CheY-like"/>
    <property type="match status" value="1"/>
</dbReference>
<evidence type="ECO:0000256" key="4">
    <source>
        <dbReference type="ARBA" id="ARBA00023125"/>
    </source>
</evidence>
<evidence type="ECO:0000259" key="9">
    <source>
        <dbReference type="PROSITE" id="PS51755"/>
    </source>
</evidence>
<accession>A0A1J1LCW5</accession>
<dbReference type="InterPro" id="IPR001789">
    <property type="entry name" value="Sig_transdc_resp-reg_receiver"/>
</dbReference>
<feature type="modified residue" description="4-aspartylphosphate" evidence="6">
    <location>
        <position position="51"/>
    </location>
</feature>
<keyword evidence="3" id="KW-0805">Transcription regulation</keyword>
<evidence type="ECO:0000256" key="2">
    <source>
        <dbReference type="ARBA" id="ARBA00023012"/>
    </source>
</evidence>
<name>A0A1J1LCW5_9CYAN</name>
<dbReference type="InterPro" id="IPR011006">
    <property type="entry name" value="CheY-like_superfamily"/>
</dbReference>
<keyword evidence="2" id="KW-0902">Two-component regulatory system</keyword>
<dbReference type="Pfam" id="PF00486">
    <property type="entry name" value="Trans_reg_C"/>
    <property type="match status" value="1"/>
</dbReference>
<dbReference type="InterPro" id="IPR036388">
    <property type="entry name" value="WH-like_DNA-bd_sf"/>
</dbReference>
<evidence type="ECO:0000313" key="10">
    <source>
        <dbReference type="EMBL" id="CUR30515.1"/>
    </source>
</evidence>
<dbReference type="Pfam" id="PF00072">
    <property type="entry name" value="Response_reg"/>
    <property type="match status" value="1"/>
</dbReference>
<reference evidence="11" key="1">
    <citation type="submission" date="2015-10" db="EMBL/GenBank/DDBJ databases">
        <authorList>
            <person name="Regsiter A."/>
            <person name="william w."/>
        </authorList>
    </citation>
    <scope>NUCLEOTIDE SEQUENCE [LARGE SCALE GENOMIC DNA]</scope>
</reference>
<gene>
    <name evidence="10" type="ORF">PL9214290105</name>
</gene>
<keyword evidence="4 7" id="KW-0238">DNA-binding</keyword>
<dbReference type="OrthoDB" id="483651at2"/>
<dbReference type="STRING" id="671072.PL9214290105"/>
<dbReference type="RefSeq" id="WP_072717522.1">
    <property type="nucleotide sequence ID" value="NZ_LN889782.1"/>
</dbReference>
<dbReference type="GO" id="GO:0032993">
    <property type="term" value="C:protein-DNA complex"/>
    <property type="evidence" value="ECO:0007669"/>
    <property type="project" value="TreeGrafter"/>
</dbReference>
<evidence type="ECO:0000256" key="5">
    <source>
        <dbReference type="ARBA" id="ARBA00023163"/>
    </source>
</evidence>
<dbReference type="GO" id="GO:0005829">
    <property type="term" value="C:cytosol"/>
    <property type="evidence" value="ECO:0007669"/>
    <property type="project" value="TreeGrafter"/>
</dbReference>
<organism evidence="10 11">
    <name type="scientific">Planktothrix tepida PCC 9214</name>
    <dbReference type="NCBI Taxonomy" id="671072"/>
    <lineage>
        <taxon>Bacteria</taxon>
        <taxon>Bacillati</taxon>
        <taxon>Cyanobacteriota</taxon>
        <taxon>Cyanophyceae</taxon>
        <taxon>Oscillatoriophycideae</taxon>
        <taxon>Oscillatoriales</taxon>
        <taxon>Microcoleaceae</taxon>
        <taxon>Planktothrix</taxon>
    </lineage>
</organism>
<keyword evidence="11" id="KW-1185">Reference proteome</keyword>